<dbReference type="Pfam" id="PF00550">
    <property type="entry name" value="PP-binding"/>
    <property type="match status" value="1"/>
</dbReference>
<dbReference type="Gene3D" id="3.40.47.10">
    <property type="match status" value="1"/>
</dbReference>
<evidence type="ECO:0000313" key="8">
    <source>
        <dbReference type="Proteomes" id="UP001164459"/>
    </source>
</evidence>
<dbReference type="SUPFAM" id="SSF53901">
    <property type="entry name" value="Thiolase-like"/>
    <property type="match status" value="1"/>
</dbReference>
<dbReference type="Proteomes" id="UP001164459">
    <property type="component" value="Chromosome"/>
</dbReference>
<keyword evidence="1" id="KW-0596">Phosphopantetheine</keyword>
<dbReference type="SUPFAM" id="SSF51735">
    <property type="entry name" value="NAD(P)-binding Rossmann-fold domains"/>
    <property type="match status" value="2"/>
</dbReference>
<dbReference type="InterPro" id="IPR016036">
    <property type="entry name" value="Malonyl_transacylase_ACP-bd"/>
</dbReference>
<dbReference type="EMBL" id="CP114040">
    <property type="protein sequence ID" value="WAS99596.1"/>
    <property type="molecule type" value="Genomic_DNA"/>
</dbReference>
<dbReference type="InterPro" id="IPR014043">
    <property type="entry name" value="Acyl_transferase_dom"/>
</dbReference>
<dbReference type="InterPro" id="IPR042104">
    <property type="entry name" value="PKS_dehydratase_sf"/>
</dbReference>
<evidence type="ECO:0000259" key="5">
    <source>
        <dbReference type="PROSITE" id="PS50075"/>
    </source>
</evidence>
<dbReference type="SMART" id="SM00827">
    <property type="entry name" value="PKS_AT"/>
    <property type="match status" value="1"/>
</dbReference>
<keyword evidence="8" id="KW-1185">Reference proteome</keyword>
<protein>
    <submittedName>
        <fullName evidence="7">Type I polyketide synthase</fullName>
    </submittedName>
</protein>
<dbReference type="InterPro" id="IPR036736">
    <property type="entry name" value="ACP-like_sf"/>
</dbReference>
<dbReference type="InterPro" id="IPR020807">
    <property type="entry name" value="PKS_DH"/>
</dbReference>
<dbReference type="InterPro" id="IPR001227">
    <property type="entry name" value="Ac_transferase_dom_sf"/>
</dbReference>
<organism evidence="7 8">
    <name type="scientific">Nannocystis punicea</name>
    <dbReference type="NCBI Taxonomy" id="2995304"/>
    <lineage>
        <taxon>Bacteria</taxon>
        <taxon>Pseudomonadati</taxon>
        <taxon>Myxococcota</taxon>
        <taxon>Polyangia</taxon>
        <taxon>Nannocystales</taxon>
        <taxon>Nannocystaceae</taxon>
        <taxon>Nannocystis</taxon>
    </lineage>
</organism>
<evidence type="ECO:0000256" key="4">
    <source>
        <dbReference type="PROSITE-ProRule" id="PRU01363"/>
    </source>
</evidence>
<evidence type="ECO:0000256" key="3">
    <source>
        <dbReference type="ARBA" id="ARBA00022679"/>
    </source>
</evidence>
<dbReference type="InterPro" id="IPR049551">
    <property type="entry name" value="PKS_DH_C"/>
</dbReference>
<dbReference type="InterPro" id="IPR013968">
    <property type="entry name" value="PKS_KR"/>
</dbReference>
<dbReference type="PROSITE" id="PS52019">
    <property type="entry name" value="PKS_MFAS_DH"/>
    <property type="match status" value="1"/>
</dbReference>
<gene>
    <name evidence="7" type="ORF">O0S08_10710</name>
</gene>
<feature type="active site" description="Proton donor; for dehydratase activity" evidence="4">
    <location>
        <position position="759"/>
    </location>
</feature>
<evidence type="ECO:0000313" key="7">
    <source>
        <dbReference type="EMBL" id="WAS99596.1"/>
    </source>
</evidence>
<dbReference type="Gene3D" id="1.10.1200.10">
    <property type="entry name" value="ACP-like"/>
    <property type="match status" value="1"/>
</dbReference>
<name>A0ABY7HJS3_9BACT</name>
<dbReference type="InterPro" id="IPR009081">
    <property type="entry name" value="PP-bd_ACP"/>
</dbReference>
<dbReference type="InterPro" id="IPR016035">
    <property type="entry name" value="Acyl_Trfase/lysoPLipase"/>
</dbReference>
<dbReference type="InterPro" id="IPR036291">
    <property type="entry name" value="NAD(P)-bd_dom_sf"/>
</dbReference>
<dbReference type="Pfam" id="PF22621">
    <property type="entry name" value="CurL-like_PKS_C"/>
    <property type="match status" value="1"/>
</dbReference>
<dbReference type="PANTHER" id="PTHR43775:SF37">
    <property type="entry name" value="SI:DKEY-61P9.11"/>
    <property type="match status" value="1"/>
</dbReference>
<dbReference type="SMART" id="SM00823">
    <property type="entry name" value="PKS_PP"/>
    <property type="match status" value="1"/>
</dbReference>
<reference evidence="7" key="1">
    <citation type="submission" date="2022-11" db="EMBL/GenBank/DDBJ databases">
        <title>Minimal conservation of predation-associated metabolite biosynthetic gene clusters underscores biosynthetic potential of Myxococcota including descriptions for ten novel species: Archangium lansinium sp. nov., Myxococcus landrumus sp. nov., Nannocystis bai.</title>
        <authorList>
            <person name="Ahearne A."/>
            <person name="Stevens C."/>
            <person name="Dowd S."/>
        </authorList>
    </citation>
    <scope>NUCLEOTIDE SEQUENCE</scope>
    <source>
        <strain evidence="7">Fl3</strain>
    </source>
</reference>
<dbReference type="InterPro" id="IPR057326">
    <property type="entry name" value="KR_dom"/>
</dbReference>
<dbReference type="InterPro" id="IPR050091">
    <property type="entry name" value="PKS_NRPS_Biosynth_Enz"/>
</dbReference>
<dbReference type="Gene3D" id="3.40.366.10">
    <property type="entry name" value="Malonyl-Coenzyme A Acyl Carrier Protein, domain 2"/>
    <property type="match status" value="1"/>
</dbReference>
<dbReference type="PANTHER" id="PTHR43775">
    <property type="entry name" value="FATTY ACID SYNTHASE"/>
    <property type="match status" value="1"/>
</dbReference>
<keyword evidence="2" id="KW-0597">Phosphoprotein</keyword>
<feature type="region of interest" description="N-terminal hotdog fold" evidence="4">
    <location>
        <begin position="567"/>
        <end position="686"/>
    </location>
</feature>
<dbReference type="Pfam" id="PF14765">
    <property type="entry name" value="PS-DH"/>
    <property type="match status" value="1"/>
</dbReference>
<proteinExistence type="predicted"/>
<feature type="domain" description="Carrier" evidence="5">
    <location>
        <begin position="1390"/>
        <end position="1464"/>
    </location>
</feature>
<dbReference type="Pfam" id="PF00698">
    <property type="entry name" value="Acyl_transf_1"/>
    <property type="match status" value="1"/>
</dbReference>
<dbReference type="Gene3D" id="3.30.70.3290">
    <property type="match status" value="1"/>
</dbReference>
<dbReference type="InterPro" id="IPR016039">
    <property type="entry name" value="Thiolase-like"/>
</dbReference>
<sequence>MHHRQIPQNLHFRTLNPRVRLAGSALALASEPIAWPRGERPRLAGVSSFGMSGTNAHVILEEAPESVARGQEMSSRTGPGGHVAGGAGAHAQAVNEVSPRTGPIGQVAPALDSAAGRAELVVLSARSEAALDAAARRLQAQLAAEPAALVDLAFSLGTTRSPLPHRLALVATSPAALSAGLAEAADGATPVDTVRGRAAAGRPRVVFVFPGQGGQWPGMGRQLLAEEPVFRARLTECDRAIQAEAGFSVLAALTSEDAAMAGRIDVVQPTLFAFGLALAALWRSWGVEPDVVIGHSMGEVAAACLSGALSLADAVAVVCRRSRLLRRISGRGEMALVELPLAEAKAALGHRADRVSVAVSNSPRATVLSGEPEALAEVLAELTAREVFCRRVKVDVASHSPQVEPLRPDMLAALAELRPRRAELPLRSTVFGAQLDGPELDADYWVANLREPVRFAETVQALLREGYALFVELGPHPVLTGAVEEIRQTLGVSGVAVGSTRREQPERAALLESLATLWVHGLEPAWSGLFPAGGRRVPLPTYAWQRERHWIAAGPARAPQHERAGLHPLLGESLSLSIQPGTRLWERSIDPARLPWLADHRVRGVAVFPGAGYLEMMLAAGQQVFGRAVAVAEATFVEALVLAEEAPAPVQVVVSEARRVQIASRTATGGWIVHATGTLTADEATPPAFAVAAALARLGAAEPADGLYAALATMGFDYGPAFRGLVELHRGDGEALGRLRLPPAVGSEADYRFHPALLDACMHVIAGAQGSGDASGWLPVAVGSLRVFARPSGELWCHARLTGTSGARRTADFVVVDAQGAPIAEVRGLVARRVAGGRREEDEWFLNTTWDAAPAPARRVGDGRVVVLGDGGGLGAALCDALTSAGMTATLVSDANAPLRDALTAAGVAATLVSDANAALRDAPTTAGVAATLVSDADTTELRDAFAGLSPTAVVHLRGLDSSDALEETAARFLATLRATIGLASAPRLWLVTRGAQAIERAGVKLGAVGVTTEGKPTRGLEVAPVMGDDVAVEQAAQLGLARTAALEHPELRCTCIDLDPARPAGEVQALLAELLGDEPEQEVALRDGNRWVGRVVRRPPEQAAEAATPVRVRGDRTYLITGGLGGLGLGVAGWLAARGAGHLVLVGRGGANSPGQRDKVAALAAITRVTVVRADVSQRTEVARIVDAIAAEGPPLGGVVHTAGILDDALLEQLDAPRLHAVMAAKARGALHLDALTRDATLDFFVLYASGAGLLGAPGQANYAAANTVLDALAHRRRARGLPALSVDWGLFADTGLAAVLSERGARLVARGARSLKADEGLAILERLLAGGPPQVGVLPLDVRAWAELVPAVAGMARFARLGAATGAGPRDEDLAARIAAAAPGERPDLVRGLVRGHVARVLRLPEARVDEDTPLTGLGMDSLMGLELKHRLRRDTSIDVPMIELLRDMTVTRLVRRVLEQWPAAGEAPRPADGGGWTDIEL</sequence>
<dbReference type="SMART" id="SM00822">
    <property type="entry name" value="PKS_KR"/>
    <property type="match status" value="1"/>
</dbReference>
<feature type="active site" description="Proton acceptor; for dehydratase activity" evidence="4">
    <location>
        <position position="600"/>
    </location>
</feature>
<dbReference type="Gene3D" id="3.10.129.110">
    <property type="entry name" value="Polyketide synthase dehydratase"/>
    <property type="match status" value="1"/>
</dbReference>
<dbReference type="InterPro" id="IPR049900">
    <property type="entry name" value="PKS_mFAS_DH"/>
</dbReference>
<keyword evidence="3" id="KW-0808">Transferase</keyword>
<evidence type="ECO:0000256" key="2">
    <source>
        <dbReference type="ARBA" id="ARBA00022553"/>
    </source>
</evidence>
<dbReference type="CDD" id="cd08955">
    <property type="entry name" value="KR_2_FAS_SDR_x"/>
    <property type="match status" value="1"/>
</dbReference>
<dbReference type="Gene3D" id="3.40.50.720">
    <property type="entry name" value="NAD(P)-binding Rossmann-like Domain"/>
    <property type="match status" value="1"/>
</dbReference>
<dbReference type="SUPFAM" id="SSF55048">
    <property type="entry name" value="Probable ACP-binding domain of malonyl-CoA ACP transacylase"/>
    <property type="match status" value="1"/>
</dbReference>
<feature type="region of interest" description="C-terminal hotdog fold" evidence="4">
    <location>
        <begin position="699"/>
        <end position="840"/>
    </location>
</feature>
<feature type="domain" description="PKS/mFAS DH" evidence="6">
    <location>
        <begin position="567"/>
        <end position="840"/>
    </location>
</feature>
<dbReference type="Pfam" id="PF08659">
    <property type="entry name" value="KR"/>
    <property type="match status" value="1"/>
</dbReference>
<evidence type="ECO:0000259" key="6">
    <source>
        <dbReference type="PROSITE" id="PS52019"/>
    </source>
</evidence>
<dbReference type="InterPro" id="IPR020806">
    <property type="entry name" value="PKS_PP-bd"/>
</dbReference>
<dbReference type="SMART" id="SM00826">
    <property type="entry name" value="PKS_DH"/>
    <property type="match status" value="1"/>
</dbReference>
<dbReference type="SUPFAM" id="SSF47336">
    <property type="entry name" value="ACP-like"/>
    <property type="match status" value="1"/>
</dbReference>
<evidence type="ECO:0000256" key="1">
    <source>
        <dbReference type="ARBA" id="ARBA00022450"/>
    </source>
</evidence>
<dbReference type="SUPFAM" id="SSF52151">
    <property type="entry name" value="FabD/lysophospholipase-like"/>
    <property type="match status" value="1"/>
</dbReference>
<dbReference type="Pfam" id="PF21089">
    <property type="entry name" value="PKS_DH_N"/>
    <property type="match status" value="1"/>
</dbReference>
<accession>A0ABY7HJS3</accession>
<dbReference type="PROSITE" id="PS50075">
    <property type="entry name" value="CARRIER"/>
    <property type="match status" value="1"/>
</dbReference>
<dbReference type="InterPro" id="IPR049552">
    <property type="entry name" value="PKS_DH_N"/>
</dbReference>